<protein>
    <submittedName>
        <fullName evidence="1">Uncharacterized protein</fullName>
    </submittedName>
</protein>
<organism evidence="1 2">
    <name type="scientific">Kribbella steppae</name>
    <dbReference type="NCBI Taxonomy" id="2512223"/>
    <lineage>
        <taxon>Bacteria</taxon>
        <taxon>Bacillati</taxon>
        <taxon>Actinomycetota</taxon>
        <taxon>Actinomycetes</taxon>
        <taxon>Propionibacteriales</taxon>
        <taxon>Kribbellaceae</taxon>
        <taxon>Kribbella</taxon>
    </lineage>
</organism>
<accession>A0A4R2GSW2</accession>
<keyword evidence="2" id="KW-1185">Reference proteome</keyword>
<evidence type="ECO:0000313" key="1">
    <source>
        <dbReference type="EMBL" id="TCO13463.1"/>
    </source>
</evidence>
<dbReference type="EMBL" id="SLWN01000026">
    <property type="protein sequence ID" value="TCO13463.1"/>
    <property type="molecule type" value="Genomic_DNA"/>
</dbReference>
<comment type="caution">
    <text evidence="1">The sequence shown here is derived from an EMBL/GenBank/DDBJ whole genome shotgun (WGS) entry which is preliminary data.</text>
</comment>
<evidence type="ECO:0000313" key="2">
    <source>
        <dbReference type="Proteomes" id="UP000294508"/>
    </source>
</evidence>
<name>A0A4R2GSW2_9ACTN</name>
<dbReference type="Proteomes" id="UP000294508">
    <property type="component" value="Unassembled WGS sequence"/>
</dbReference>
<reference evidence="1 2" key="1">
    <citation type="journal article" date="2015" name="Stand. Genomic Sci.">
        <title>Genomic Encyclopedia of Bacterial and Archaeal Type Strains, Phase III: the genomes of soil and plant-associated and newly described type strains.</title>
        <authorList>
            <person name="Whitman W.B."/>
            <person name="Woyke T."/>
            <person name="Klenk H.P."/>
            <person name="Zhou Y."/>
            <person name="Lilburn T.G."/>
            <person name="Beck B.J."/>
            <person name="De Vos P."/>
            <person name="Vandamme P."/>
            <person name="Eisen J.A."/>
            <person name="Garrity G."/>
            <person name="Hugenholtz P."/>
            <person name="Kyrpides N.C."/>
        </authorList>
    </citation>
    <scope>NUCLEOTIDE SEQUENCE [LARGE SCALE GENOMIC DNA]</scope>
    <source>
        <strain evidence="1 2">VKM Ac-2572</strain>
    </source>
</reference>
<gene>
    <name evidence="1" type="ORF">EV652_1263</name>
</gene>
<sequence length="33" mass="3886">MSLIDYQATRRDLLPAVDGKQVSSEEWLEHQNR</sequence>
<dbReference type="AlphaFoldDB" id="A0A4R2GSW2"/>
<proteinExistence type="predicted"/>